<feature type="chain" id="PRO_5041358017" evidence="1">
    <location>
        <begin position="25"/>
        <end position="110"/>
    </location>
</feature>
<feature type="signal peptide" evidence="1">
    <location>
        <begin position="1"/>
        <end position="24"/>
    </location>
</feature>
<organism evidence="2 3">
    <name type="scientific">Octopus vulgaris</name>
    <name type="common">Common octopus</name>
    <dbReference type="NCBI Taxonomy" id="6645"/>
    <lineage>
        <taxon>Eukaryota</taxon>
        <taxon>Metazoa</taxon>
        <taxon>Spiralia</taxon>
        <taxon>Lophotrochozoa</taxon>
        <taxon>Mollusca</taxon>
        <taxon>Cephalopoda</taxon>
        <taxon>Coleoidea</taxon>
        <taxon>Octopodiformes</taxon>
        <taxon>Octopoda</taxon>
        <taxon>Incirrata</taxon>
        <taxon>Octopodidae</taxon>
        <taxon>Octopus</taxon>
    </lineage>
</organism>
<proteinExistence type="predicted"/>
<sequence length="110" mass="12465">MKHNAFCQFPCFFFVLLAFYNCLGKMAISIEGMNLLKIVNKHNAFCIPKTEAITFPDDKTTLGSFGIGEEGCFHCMDCLWLKVMNPKLILGEETFKETSLTCLKQCQILP</sequence>
<keyword evidence="1" id="KW-0732">Signal</keyword>
<accession>A0AA36BF98</accession>
<gene>
    <name evidence="2" type="ORF">OCTVUL_1B029196</name>
</gene>
<keyword evidence="3" id="KW-1185">Reference proteome</keyword>
<reference evidence="2" key="1">
    <citation type="submission" date="2023-08" db="EMBL/GenBank/DDBJ databases">
        <authorList>
            <person name="Alioto T."/>
            <person name="Alioto T."/>
            <person name="Gomez Garrido J."/>
        </authorList>
    </citation>
    <scope>NUCLEOTIDE SEQUENCE</scope>
</reference>
<evidence type="ECO:0000256" key="1">
    <source>
        <dbReference type="SAM" id="SignalP"/>
    </source>
</evidence>
<dbReference type="Proteomes" id="UP001162480">
    <property type="component" value="Chromosome 14"/>
</dbReference>
<dbReference type="EMBL" id="OX597827">
    <property type="protein sequence ID" value="CAI9732999.1"/>
    <property type="molecule type" value="Genomic_DNA"/>
</dbReference>
<name>A0AA36BF98_OCTVU</name>
<dbReference type="AlphaFoldDB" id="A0AA36BF98"/>
<evidence type="ECO:0000313" key="3">
    <source>
        <dbReference type="Proteomes" id="UP001162480"/>
    </source>
</evidence>
<evidence type="ECO:0000313" key="2">
    <source>
        <dbReference type="EMBL" id="CAI9732999.1"/>
    </source>
</evidence>
<protein>
    <submittedName>
        <fullName evidence="2">Uncharacterized protein</fullName>
    </submittedName>
</protein>